<reference evidence="6 7" key="2">
    <citation type="submission" date="2019-08" db="EMBL/GenBank/DDBJ databases">
        <title>Amycolatopsis acidicola sp. nov., isolated from peat swamp forest soil.</title>
        <authorList>
            <person name="Srisuk N."/>
        </authorList>
    </citation>
    <scope>NUCLEOTIDE SEQUENCE [LARGE SCALE GENOMIC DNA]</scope>
    <source>
        <strain evidence="6 7">TBRC 6029</strain>
    </source>
</reference>
<feature type="region of interest" description="Disordered" evidence="3">
    <location>
        <begin position="76"/>
        <end position="144"/>
    </location>
</feature>
<keyword evidence="7" id="KW-1185">Reference proteome</keyword>
<reference evidence="6 7" key="1">
    <citation type="submission" date="2019-07" db="EMBL/GenBank/DDBJ databases">
        <authorList>
            <person name="Duangmal K."/>
            <person name="Teo W.F.A."/>
        </authorList>
    </citation>
    <scope>NUCLEOTIDE SEQUENCE [LARGE SCALE GENOMIC DNA]</scope>
    <source>
        <strain evidence="6 7">TBRC 6029</strain>
    </source>
</reference>
<keyword evidence="6" id="KW-0808">Transferase</keyword>
<evidence type="ECO:0000259" key="4">
    <source>
        <dbReference type="PROSITE" id="PS50968"/>
    </source>
</evidence>
<evidence type="ECO:0000259" key="5">
    <source>
        <dbReference type="PROSITE" id="PS51826"/>
    </source>
</evidence>
<dbReference type="GO" id="GO:0045254">
    <property type="term" value="C:pyruvate dehydrogenase complex"/>
    <property type="evidence" value="ECO:0007669"/>
    <property type="project" value="InterPro"/>
</dbReference>
<evidence type="ECO:0000313" key="7">
    <source>
        <dbReference type="Proteomes" id="UP000320011"/>
    </source>
</evidence>
<accession>A0A557ZY36</accession>
<dbReference type="EMBL" id="VJWX01000753">
    <property type="protein sequence ID" value="TVT16914.1"/>
    <property type="molecule type" value="Genomic_DNA"/>
</dbReference>
<evidence type="ECO:0000256" key="1">
    <source>
        <dbReference type="ARBA" id="ARBA00007317"/>
    </source>
</evidence>
<evidence type="ECO:0000256" key="2">
    <source>
        <dbReference type="ARBA" id="ARBA00022823"/>
    </source>
</evidence>
<dbReference type="InterPro" id="IPR000089">
    <property type="entry name" value="Biotin_lipoyl"/>
</dbReference>
<dbReference type="InterPro" id="IPR036625">
    <property type="entry name" value="E3-bd_dom_sf"/>
</dbReference>
<evidence type="ECO:0000313" key="6">
    <source>
        <dbReference type="EMBL" id="TVT16914.1"/>
    </source>
</evidence>
<dbReference type="PROSITE" id="PS00189">
    <property type="entry name" value="LIPOYL"/>
    <property type="match status" value="1"/>
</dbReference>
<keyword evidence="2" id="KW-0450">Lipoyl</keyword>
<dbReference type="AlphaFoldDB" id="A0A557ZY36"/>
<protein>
    <submittedName>
        <fullName evidence="6">Dihydrolipoamide acetyltransferase</fullName>
    </submittedName>
</protein>
<dbReference type="CDD" id="cd06849">
    <property type="entry name" value="lipoyl_domain"/>
    <property type="match status" value="1"/>
</dbReference>
<comment type="similarity">
    <text evidence="1">Belongs to the 2-oxoacid dehydrogenase family.</text>
</comment>
<comment type="caution">
    <text evidence="6">The sequence shown here is derived from an EMBL/GenBank/DDBJ whole genome shotgun (WGS) entry which is preliminary data.</text>
</comment>
<feature type="compositionally biased region" description="Low complexity" evidence="3">
    <location>
        <begin position="77"/>
        <end position="105"/>
    </location>
</feature>
<dbReference type="PANTHER" id="PTHR23151:SF90">
    <property type="entry name" value="DIHYDROLIPOYLLYSINE-RESIDUE ACETYLTRANSFERASE COMPONENT OF PYRUVATE DEHYDROGENASE COMPLEX, MITOCHONDRIAL-RELATED"/>
    <property type="match status" value="1"/>
</dbReference>
<dbReference type="InterPro" id="IPR045257">
    <property type="entry name" value="E2/Pdx1"/>
</dbReference>
<proteinExistence type="inferred from homology"/>
<feature type="domain" description="Peripheral subunit-binding (PSBD)" evidence="5">
    <location>
        <begin position="129"/>
        <end position="144"/>
    </location>
</feature>
<dbReference type="SUPFAM" id="SSF51230">
    <property type="entry name" value="Single hybrid motif"/>
    <property type="match status" value="1"/>
</dbReference>
<dbReference type="InterPro" id="IPR004167">
    <property type="entry name" value="PSBD"/>
</dbReference>
<sequence length="144" mass="14871">MTDVLMPRLSDTMEEGVLSAWRKHEGDPVHRGDVLAEIETDKAAMELEAYDEGVLIRLLVGEGTTVPIGTPIAVIDPAGGTPPATAEATAETTVEPTAETTVDVPPAAPPPESPPPPAQAAGAGGEALRASPLARRIAREHGLD</sequence>
<dbReference type="RefSeq" id="WP_342781657.1">
    <property type="nucleotide sequence ID" value="NZ_VJWX01000753.1"/>
</dbReference>
<dbReference type="PANTHER" id="PTHR23151">
    <property type="entry name" value="DIHYDROLIPOAMIDE ACETYL/SUCCINYL-TRANSFERASE-RELATED"/>
    <property type="match status" value="1"/>
</dbReference>
<dbReference type="Gene3D" id="4.10.320.10">
    <property type="entry name" value="E3-binding domain"/>
    <property type="match status" value="1"/>
</dbReference>
<dbReference type="Proteomes" id="UP000320011">
    <property type="component" value="Unassembled WGS sequence"/>
</dbReference>
<dbReference type="GO" id="GO:0006086">
    <property type="term" value="P:pyruvate decarboxylation to acetyl-CoA"/>
    <property type="evidence" value="ECO:0007669"/>
    <property type="project" value="InterPro"/>
</dbReference>
<dbReference type="Gene3D" id="2.40.50.100">
    <property type="match status" value="1"/>
</dbReference>
<dbReference type="Pfam" id="PF00364">
    <property type="entry name" value="Biotin_lipoyl"/>
    <property type="match status" value="1"/>
</dbReference>
<feature type="compositionally biased region" description="Pro residues" evidence="3">
    <location>
        <begin position="106"/>
        <end position="118"/>
    </location>
</feature>
<dbReference type="PROSITE" id="PS51826">
    <property type="entry name" value="PSBD"/>
    <property type="match status" value="1"/>
</dbReference>
<feature type="domain" description="Lipoyl-binding" evidence="4">
    <location>
        <begin position="1"/>
        <end position="76"/>
    </location>
</feature>
<organism evidence="6 7">
    <name type="scientific">Amycolatopsis rhizosphaerae</name>
    <dbReference type="NCBI Taxonomy" id="2053003"/>
    <lineage>
        <taxon>Bacteria</taxon>
        <taxon>Bacillati</taxon>
        <taxon>Actinomycetota</taxon>
        <taxon>Actinomycetes</taxon>
        <taxon>Pseudonocardiales</taxon>
        <taxon>Pseudonocardiaceae</taxon>
        <taxon>Amycolatopsis</taxon>
    </lineage>
</organism>
<feature type="non-terminal residue" evidence="6">
    <location>
        <position position="144"/>
    </location>
</feature>
<gene>
    <name evidence="6" type="ORF">FNH05_36420</name>
</gene>
<dbReference type="InterPro" id="IPR011053">
    <property type="entry name" value="Single_hybrid_motif"/>
</dbReference>
<evidence type="ECO:0000256" key="3">
    <source>
        <dbReference type="SAM" id="MobiDB-lite"/>
    </source>
</evidence>
<dbReference type="GO" id="GO:0016746">
    <property type="term" value="F:acyltransferase activity"/>
    <property type="evidence" value="ECO:0007669"/>
    <property type="project" value="InterPro"/>
</dbReference>
<name>A0A557ZY36_9PSEU</name>
<dbReference type="InterPro" id="IPR003016">
    <property type="entry name" value="2-oxoA_DH_lipoyl-BS"/>
</dbReference>
<dbReference type="PROSITE" id="PS50968">
    <property type="entry name" value="BIOTINYL_LIPOYL"/>
    <property type="match status" value="1"/>
</dbReference>